<reference evidence="3 4" key="1">
    <citation type="submission" date="2012-08" db="EMBL/GenBank/DDBJ databases">
        <title>The Genome Sequence of Slackia piriformis YIT 12062.</title>
        <authorList>
            <consortium name="The Broad Institute Genome Sequencing Platform"/>
            <person name="Earl A."/>
            <person name="Ward D."/>
            <person name="Feldgarden M."/>
            <person name="Gevers D."/>
            <person name="Morotomi M."/>
            <person name="Walker B."/>
            <person name="Young S.K."/>
            <person name="Zeng Q."/>
            <person name="Gargeya S."/>
            <person name="Fitzgerald M."/>
            <person name="Haas B."/>
            <person name="Abouelleil A."/>
            <person name="Alvarado L."/>
            <person name="Arachchi H.M."/>
            <person name="Berlin A.M."/>
            <person name="Chapman S.B."/>
            <person name="Goldberg J."/>
            <person name="Griggs A."/>
            <person name="Gujja S."/>
            <person name="Hansen M."/>
            <person name="Howarth C."/>
            <person name="Imamovic A."/>
            <person name="Larimer J."/>
            <person name="McCowen C."/>
            <person name="Montmayeur A."/>
            <person name="Murphy C."/>
            <person name="Neiman D."/>
            <person name="Pearson M."/>
            <person name="Priest M."/>
            <person name="Roberts A."/>
            <person name="Saif S."/>
            <person name="Shea T."/>
            <person name="Sisk P."/>
            <person name="Sykes S."/>
            <person name="Wortman J."/>
            <person name="Nusbaum C."/>
            <person name="Birren B."/>
        </authorList>
    </citation>
    <scope>NUCLEOTIDE SEQUENCE [LARGE SCALE GENOMIC DNA]</scope>
    <source>
        <strain evidence="3 4">YIT 12062</strain>
    </source>
</reference>
<gene>
    <name evidence="3" type="ORF">HMPREF9451_01221</name>
</gene>
<accession>K0Z8K6</accession>
<dbReference type="PANTHER" id="PTHR46124:SF2">
    <property type="entry name" value="D-AMINOACYL-TRNA DEACYLASE"/>
    <property type="match status" value="1"/>
</dbReference>
<dbReference type="InterPro" id="IPR001130">
    <property type="entry name" value="TatD-like"/>
</dbReference>
<dbReference type="FunFam" id="3.20.20.140:FF:000005">
    <property type="entry name" value="TatD family hydrolase"/>
    <property type="match status" value="1"/>
</dbReference>
<keyword evidence="2 3" id="KW-0378">Hydrolase</keyword>
<keyword evidence="1" id="KW-0479">Metal-binding</keyword>
<dbReference type="PROSITE" id="PS01090">
    <property type="entry name" value="TATD_2"/>
    <property type="match status" value="1"/>
</dbReference>
<dbReference type="CDD" id="cd01310">
    <property type="entry name" value="TatD_DNAse"/>
    <property type="match status" value="1"/>
</dbReference>
<dbReference type="HOGENOM" id="CLU_031506_4_3_11"/>
<dbReference type="Pfam" id="PF01026">
    <property type="entry name" value="TatD_DNase"/>
    <property type="match status" value="1"/>
</dbReference>
<dbReference type="eggNOG" id="COG0084">
    <property type="taxonomic scope" value="Bacteria"/>
</dbReference>
<proteinExistence type="predicted"/>
<dbReference type="AlphaFoldDB" id="K0Z8K6"/>
<protein>
    <submittedName>
        <fullName evidence="3">TatD family hydrolase</fullName>
    </submittedName>
</protein>
<organism evidence="3 4">
    <name type="scientific">Slackia piriformis YIT 12062</name>
    <dbReference type="NCBI Taxonomy" id="742818"/>
    <lineage>
        <taxon>Bacteria</taxon>
        <taxon>Bacillati</taxon>
        <taxon>Actinomycetota</taxon>
        <taxon>Coriobacteriia</taxon>
        <taxon>Eggerthellales</taxon>
        <taxon>Eggerthellaceae</taxon>
        <taxon>Slackia</taxon>
    </lineage>
</organism>
<evidence type="ECO:0000313" key="4">
    <source>
        <dbReference type="Proteomes" id="UP000006069"/>
    </source>
</evidence>
<dbReference type="GO" id="GO:0016788">
    <property type="term" value="F:hydrolase activity, acting on ester bonds"/>
    <property type="evidence" value="ECO:0007669"/>
    <property type="project" value="InterPro"/>
</dbReference>
<comment type="caution">
    <text evidence="3">The sequence shown here is derived from an EMBL/GenBank/DDBJ whole genome shotgun (WGS) entry which is preliminary data.</text>
</comment>
<evidence type="ECO:0000256" key="2">
    <source>
        <dbReference type="ARBA" id="ARBA00022801"/>
    </source>
</evidence>
<dbReference type="Proteomes" id="UP000006069">
    <property type="component" value="Unassembled WGS sequence"/>
</dbReference>
<dbReference type="GO" id="GO:0046872">
    <property type="term" value="F:metal ion binding"/>
    <property type="evidence" value="ECO:0007669"/>
    <property type="project" value="UniProtKB-KW"/>
</dbReference>
<dbReference type="InParanoid" id="K0Z8K6"/>
<dbReference type="PROSITE" id="PS01091">
    <property type="entry name" value="TATD_3"/>
    <property type="match status" value="1"/>
</dbReference>
<sequence>MTQEANASEDMAAQHVFGGIDPEGPAGYLAFRDALFRKKKKSGWRYVEAPNPLLEAPVADTHAHLALISDAPLSLARCAVQGVDFVCTIIDAYEDGDATFSLVDKWRSEALRMLPEVFEATRRAAHAEKEGASSEMTADEWRAHRCPCETVPIPKVRVAAGVHPHNASHWSDEVETSLRRMLVHPLTCALGEVGLDYHYDFSPRDVQRDVFRRQVELSHESGLPLILHMRDAHDDGFAILEEEGWPAAGVLLHCCSVGPEELARWIDRGCYVAFGGAVTFSRSDDLRTSAQIVPADRLLTETDSPYMAPVPFRGIECGPDFTLYVAEYLASTRGITPGVEREEFLARLRANALELLDREPTAWQCVATQGGL</sequence>
<name>K0Z8K6_9ACTN</name>
<dbReference type="PANTHER" id="PTHR46124">
    <property type="entry name" value="D-AMINOACYL-TRNA DEACYLASE"/>
    <property type="match status" value="1"/>
</dbReference>
<dbReference type="InterPro" id="IPR018228">
    <property type="entry name" value="DNase_TatD-rel_CS"/>
</dbReference>
<dbReference type="Gene3D" id="3.20.20.140">
    <property type="entry name" value="Metal-dependent hydrolases"/>
    <property type="match status" value="1"/>
</dbReference>
<dbReference type="InterPro" id="IPR032466">
    <property type="entry name" value="Metal_Hydrolase"/>
</dbReference>
<dbReference type="SUPFAM" id="SSF51556">
    <property type="entry name" value="Metallo-dependent hydrolases"/>
    <property type="match status" value="1"/>
</dbReference>
<dbReference type="RefSeq" id="WP_009139419.1">
    <property type="nucleotide sequence ID" value="NZ_JH815198.1"/>
</dbReference>
<keyword evidence="4" id="KW-1185">Reference proteome</keyword>
<evidence type="ECO:0000313" key="3">
    <source>
        <dbReference type="EMBL" id="EJZ83700.1"/>
    </source>
</evidence>
<dbReference type="GO" id="GO:0005829">
    <property type="term" value="C:cytosol"/>
    <property type="evidence" value="ECO:0007669"/>
    <property type="project" value="TreeGrafter"/>
</dbReference>
<dbReference type="PATRIC" id="fig|742818.3.peg.1279"/>
<evidence type="ECO:0000256" key="1">
    <source>
        <dbReference type="ARBA" id="ARBA00022723"/>
    </source>
</evidence>
<dbReference type="EMBL" id="ADMD01000007">
    <property type="protein sequence ID" value="EJZ83700.1"/>
    <property type="molecule type" value="Genomic_DNA"/>
</dbReference>